<keyword evidence="4" id="KW-1185">Reference proteome</keyword>
<dbReference type="GO" id="GO:0016757">
    <property type="term" value="F:glycosyltransferase activity"/>
    <property type="evidence" value="ECO:0007669"/>
    <property type="project" value="InterPro"/>
</dbReference>
<comment type="caution">
    <text evidence="3">The sequence shown here is derived from an EMBL/GenBank/DDBJ whole genome shotgun (WGS) entry which is preliminary data.</text>
</comment>
<dbReference type="RefSeq" id="WP_266260292.1">
    <property type="nucleotide sequence ID" value="NZ_JAMXWF010000029.1"/>
</dbReference>
<protein>
    <submittedName>
        <fullName evidence="2">Glycosyltransferase family 1 protein</fullName>
    </submittedName>
    <submittedName>
        <fullName evidence="3">Glycosyltransferase family 4 protein</fullName>
    </submittedName>
</protein>
<dbReference type="PANTHER" id="PTHR46401:SF8">
    <property type="entry name" value="BLL6006 PROTEIN"/>
    <property type="match status" value="1"/>
</dbReference>
<feature type="domain" description="Glycosyl transferase family 1" evidence="1">
    <location>
        <begin position="212"/>
        <end position="354"/>
    </location>
</feature>
<dbReference type="Pfam" id="PF00534">
    <property type="entry name" value="Glycos_transf_1"/>
    <property type="match status" value="1"/>
</dbReference>
<evidence type="ECO:0000259" key="1">
    <source>
        <dbReference type="Pfam" id="PF00534"/>
    </source>
</evidence>
<evidence type="ECO:0000313" key="4">
    <source>
        <dbReference type="Proteomes" id="UP001209412"/>
    </source>
</evidence>
<dbReference type="CDD" id="cd03809">
    <property type="entry name" value="GT4_MtfB-like"/>
    <property type="match status" value="1"/>
</dbReference>
<organism evidence="3 5">
    <name type="scientific">Paraburkholderia madseniana</name>
    <dbReference type="NCBI Taxonomy" id="2599607"/>
    <lineage>
        <taxon>Bacteria</taxon>
        <taxon>Pseudomonadati</taxon>
        <taxon>Pseudomonadota</taxon>
        <taxon>Betaproteobacteria</taxon>
        <taxon>Burkholderiales</taxon>
        <taxon>Burkholderiaceae</taxon>
        <taxon>Paraburkholderia</taxon>
    </lineage>
</organism>
<dbReference type="Gene3D" id="3.40.50.2000">
    <property type="entry name" value="Glycogen Phosphorylase B"/>
    <property type="match status" value="1"/>
</dbReference>
<dbReference type="PANTHER" id="PTHR46401">
    <property type="entry name" value="GLYCOSYLTRANSFERASE WBBK-RELATED"/>
    <property type="match status" value="1"/>
</dbReference>
<gene>
    <name evidence="3" type="ORF">NIE36_29140</name>
    <name evidence="2" type="ORF">OSB80_29210</name>
</gene>
<dbReference type="Proteomes" id="UP001209412">
    <property type="component" value="Unassembled WGS sequence"/>
</dbReference>
<evidence type="ECO:0000313" key="5">
    <source>
        <dbReference type="Proteomes" id="UP001242288"/>
    </source>
</evidence>
<dbReference type="Proteomes" id="UP001242288">
    <property type="component" value="Unassembled WGS sequence"/>
</dbReference>
<evidence type="ECO:0000313" key="3">
    <source>
        <dbReference type="EMBL" id="MDQ6411237.1"/>
    </source>
</evidence>
<sequence length="390" mass="44681">MIKVAFVFGFRNENWLGGINYYRNLISAIKSLPDRKIEPVILTGTRGSEDLLRDFPQLEVVKTTLLDRRHPSWFCRKLLYRATGRDIVFEKFLIKNGVSVLSHHHPLGRRARVPVMGWIPDFQHKHLPELFSETELKSREKWNGEIASQCSRVIVSSDHARKDLEKYFRVEAQRISVLKFVANYPKNLDLLDRAALEEKFSFAGEYFHLPNQFWQHKNHEIVVDALKILKDKGRKVIVLATGSVSDYRNKDHFNWLCKRIGEAGVGDGFRILGVVSYSDLVSLMVHAAAVINPSRFEGWSTTVEEAKTLDKTIILSRIEVHQEQAPKNALYFDPKNASELADCISKTLSCNFREKSDKPPLNEMANSNNLARRIAFAKEFQEAVLAAAYP</sequence>
<proteinExistence type="predicted"/>
<dbReference type="SUPFAM" id="SSF53756">
    <property type="entry name" value="UDP-Glycosyltransferase/glycogen phosphorylase"/>
    <property type="match status" value="1"/>
</dbReference>
<dbReference type="EMBL" id="JAMXWF010000029">
    <property type="protein sequence ID" value="MDQ6411237.1"/>
    <property type="molecule type" value="Genomic_DNA"/>
</dbReference>
<dbReference type="EMBL" id="JAPKHW010000029">
    <property type="protein sequence ID" value="MCX4149420.1"/>
    <property type="molecule type" value="Genomic_DNA"/>
</dbReference>
<evidence type="ECO:0000313" key="2">
    <source>
        <dbReference type="EMBL" id="MCX4149420.1"/>
    </source>
</evidence>
<dbReference type="AlphaFoldDB" id="A0AAP5BIP8"/>
<dbReference type="InterPro" id="IPR001296">
    <property type="entry name" value="Glyco_trans_1"/>
</dbReference>
<reference evidence="3" key="1">
    <citation type="submission" date="2022-06" db="EMBL/GenBank/DDBJ databases">
        <title>PHB producers.</title>
        <authorList>
            <person name="Besaury L."/>
        </authorList>
    </citation>
    <scope>NUCLEOTIDE SEQUENCE</scope>
    <source>
        <strain evidence="3 4">SEWS6</strain>
    </source>
</reference>
<accession>A0AAP5BIP8</accession>
<name>A0AAP5BIP8_9BURK</name>